<dbReference type="EMBL" id="QUTG01003963">
    <property type="protein sequence ID" value="RHY89601.1"/>
    <property type="molecule type" value="Genomic_DNA"/>
</dbReference>
<evidence type="ECO:0000313" key="2">
    <source>
        <dbReference type="Proteomes" id="UP000285712"/>
    </source>
</evidence>
<dbReference type="Proteomes" id="UP000285712">
    <property type="component" value="Unassembled WGS sequence"/>
</dbReference>
<dbReference type="AlphaFoldDB" id="A0A418D4M7"/>
<dbReference type="VEuPathDB" id="FungiDB:H257_15977"/>
<dbReference type="VEuPathDB" id="FungiDB:H257_08523"/>
<sequence>MKTLKAQTLSKPRNAVDKSAVEAFHWELSQSISLVDMDPSRVFNLDETSFSPTKSSRKVDVQRTSKDVFVEEAPASAHVTIVACVSVTGTKIPPLFVLPGDRVSTEACDSLTIPGAAIMTSEKGWTNSLMCRKWMSMLSASIPSFVARSVFIYQWIFVQWVVSPVVGQDVVSAVDFKPAEVDDEAVQASWLQRIDLVRTQLLLLPPEKKRKNVTRKTLTVSGKFITAEYHELLQAQSAAKPKRKKKADQVAAVEMDNSEYSQRRFFYQIDNSIGEFQLEISTLIKYSQSRNDIDMAKLKTPSKKELIEENRVLRAEMQAATFMIPLVGQPETPSEPRAAVEPKFSANYTDQMIVALLEVRFGWFRDDFAGSKSNKQLACLWEKVALQFNILTSASVRIPSTSLKNKVYALKLQYNNIKKCVEATGNDTENPIEYPSYWEHLVTAFGDMKGIGHLEFGTENPSSLCDVNNGSGVEDGDGDLHVDDAERKRKRIVAGEVDRQRQLRKHGKTDVGAGLVSLGAALAQGMVDAATISKESPDKPNGFSAILERTEAALAKSAAVQEETKIALQRGNELQEQLLAFLMNKFTE</sequence>
<evidence type="ECO:0000313" key="1">
    <source>
        <dbReference type="EMBL" id="RHY89601.1"/>
    </source>
</evidence>
<gene>
    <name evidence="1" type="ORF">DYB35_009285</name>
</gene>
<name>A0A418D4M7_APHAT</name>
<proteinExistence type="predicted"/>
<protein>
    <recommendedName>
        <fullName evidence="3">DDE-1 domain-containing protein</fullName>
    </recommendedName>
</protein>
<accession>A0A418D4M7</accession>
<reference evidence="1 2" key="1">
    <citation type="submission" date="2018-08" db="EMBL/GenBank/DDBJ databases">
        <title>Aphanomyces genome sequencing and annotation.</title>
        <authorList>
            <person name="Minardi D."/>
            <person name="Oidtmann B."/>
            <person name="Van Der Giezen M."/>
            <person name="Studholme D.J."/>
        </authorList>
    </citation>
    <scope>NUCLEOTIDE SEQUENCE [LARGE SCALE GENOMIC DNA]</scope>
    <source>
        <strain evidence="1 2">Sv</strain>
    </source>
</reference>
<comment type="caution">
    <text evidence="1">The sequence shown here is derived from an EMBL/GenBank/DDBJ whole genome shotgun (WGS) entry which is preliminary data.</text>
</comment>
<organism evidence="1 2">
    <name type="scientific">Aphanomyces astaci</name>
    <name type="common">Crayfish plague agent</name>
    <dbReference type="NCBI Taxonomy" id="112090"/>
    <lineage>
        <taxon>Eukaryota</taxon>
        <taxon>Sar</taxon>
        <taxon>Stramenopiles</taxon>
        <taxon>Oomycota</taxon>
        <taxon>Saprolegniomycetes</taxon>
        <taxon>Saprolegniales</taxon>
        <taxon>Verrucalvaceae</taxon>
        <taxon>Aphanomyces</taxon>
    </lineage>
</organism>
<evidence type="ECO:0008006" key="3">
    <source>
        <dbReference type="Google" id="ProtNLM"/>
    </source>
</evidence>